<dbReference type="Proteomes" id="UP000243975">
    <property type="component" value="Unassembled WGS sequence"/>
</dbReference>
<feature type="non-terminal residue" evidence="3">
    <location>
        <position position="277"/>
    </location>
</feature>
<sequence length="277" mass="30844">MADRRNWNIQEEDVLISILQEIVAAGGRSDNGCFRTGTYEQIVLKMREKIPGLNITSKHIQNKMKRLKDKYSAAYDMLNTSGFGWDDAHQCVTVDAQVLEEYLKLKKHPSKNYIANKPFPQYERLKTIFRKDRATGSMAESAADALEHINLESAVGDDTDELNVPLTTPSNGASASSIPQDVEASSKKRKRKAGVSEDAMKVIEKGLNVISEEMGKLVSVVGTPGLQTMPDELTNMGFDDDQVIAISMYFADNPIQLRLWNSMNATLKPKFVATILK</sequence>
<dbReference type="PANTHER" id="PTHR46250:SF18">
    <property type="entry name" value="MYB_SANT-LIKE DOMAIN-CONTAINING PROTEIN"/>
    <property type="match status" value="1"/>
</dbReference>
<dbReference type="PANTHER" id="PTHR46250">
    <property type="entry name" value="MYB/SANT-LIKE DNA-BINDING DOMAIN PROTEIN-RELATED"/>
    <property type="match status" value="1"/>
</dbReference>
<reference evidence="3 4" key="1">
    <citation type="journal article" date="2016" name="Sci. Rep.">
        <title>The genome sequence of the outbreeding globe artichoke constructed de novo incorporating a phase-aware low-pass sequencing strategy of F1 progeny.</title>
        <authorList>
            <person name="Scaglione D."/>
            <person name="Reyes-Chin-Wo S."/>
            <person name="Acquadro A."/>
            <person name="Froenicke L."/>
            <person name="Portis E."/>
            <person name="Beitel C."/>
            <person name="Tirone M."/>
            <person name="Mauro R."/>
            <person name="Lo Monaco A."/>
            <person name="Mauromicale G."/>
            <person name="Faccioli P."/>
            <person name="Cattivelli L."/>
            <person name="Rieseberg L."/>
            <person name="Michelmore R."/>
            <person name="Lanteri S."/>
        </authorList>
    </citation>
    <scope>NUCLEOTIDE SEQUENCE [LARGE SCALE GENOMIC DNA]</scope>
    <source>
        <strain evidence="3">2C</strain>
    </source>
</reference>
<accession>A0A124SH19</accession>
<dbReference type="InterPro" id="IPR024752">
    <property type="entry name" value="Myb/SANT-like_dom"/>
</dbReference>
<gene>
    <name evidence="3" type="ORF">Ccrd_013472</name>
</gene>
<evidence type="ECO:0000259" key="2">
    <source>
        <dbReference type="Pfam" id="PF12776"/>
    </source>
</evidence>
<protein>
    <submittedName>
        <fullName evidence="3">Myb/SANT-like domain-containing protein</fullName>
    </submittedName>
</protein>
<evidence type="ECO:0000313" key="3">
    <source>
        <dbReference type="EMBL" id="KVI08161.1"/>
    </source>
</evidence>
<feature type="domain" description="Myb/SANT-like" evidence="2">
    <location>
        <begin position="6"/>
        <end position="102"/>
    </location>
</feature>
<organism evidence="3 4">
    <name type="scientific">Cynara cardunculus var. scolymus</name>
    <name type="common">Globe artichoke</name>
    <name type="synonym">Cynara scolymus</name>
    <dbReference type="NCBI Taxonomy" id="59895"/>
    <lineage>
        <taxon>Eukaryota</taxon>
        <taxon>Viridiplantae</taxon>
        <taxon>Streptophyta</taxon>
        <taxon>Embryophyta</taxon>
        <taxon>Tracheophyta</taxon>
        <taxon>Spermatophyta</taxon>
        <taxon>Magnoliopsida</taxon>
        <taxon>eudicotyledons</taxon>
        <taxon>Gunneridae</taxon>
        <taxon>Pentapetalae</taxon>
        <taxon>asterids</taxon>
        <taxon>campanulids</taxon>
        <taxon>Asterales</taxon>
        <taxon>Asteraceae</taxon>
        <taxon>Carduoideae</taxon>
        <taxon>Cardueae</taxon>
        <taxon>Carduinae</taxon>
        <taxon>Cynara</taxon>
    </lineage>
</organism>
<feature type="region of interest" description="Disordered" evidence="1">
    <location>
        <begin position="157"/>
        <end position="195"/>
    </location>
</feature>
<feature type="compositionally biased region" description="Polar residues" evidence="1">
    <location>
        <begin position="165"/>
        <end position="179"/>
    </location>
</feature>
<dbReference type="EMBL" id="LEKV01001227">
    <property type="protein sequence ID" value="KVI08161.1"/>
    <property type="molecule type" value="Genomic_DNA"/>
</dbReference>
<dbReference type="Gramene" id="KVI08161">
    <property type="protein sequence ID" value="KVI08161"/>
    <property type="gene ID" value="Ccrd_013472"/>
</dbReference>
<evidence type="ECO:0000256" key="1">
    <source>
        <dbReference type="SAM" id="MobiDB-lite"/>
    </source>
</evidence>
<dbReference type="AlphaFoldDB" id="A0A124SH19"/>
<evidence type="ECO:0000313" key="4">
    <source>
        <dbReference type="Proteomes" id="UP000243975"/>
    </source>
</evidence>
<comment type="caution">
    <text evidence="3">The sequence shown here is derived from an EMBL/GenBank/DDBJ whole genome shotgun (WGS) entry which is preliminary data.</text>
</comment>
<dbReference type="OMA" id="VDNDEAW"/>
<proteinExistence type="predicted"/>
<name>A0A124SH19_CYNCS</name>
<dbReference type="Pfam" id="PF12776">
    <property type="entry name" value="Myb_DNA-bind_3"/>
    <property type="match status" value="1"/>
</dbReference>
<keyword evidence="4" id="KW-1185">Reference proteome</keyword>